<dbReference type="EMBL" id="ML978718">
    <property type="protein sequence ID" value="KAF2087948.1"/>
    <property type="molecule type" value="Genomic_DNA"/>
</dbReference>
<name>A0A9P4HWA8_9PEZI</name>
<evidence type="ECO:0000259" key="4">
    <source>
        <dbReference type="PROSITE" id="PS50103"/>
    </source>
</evidence>
<gene>
    <name evidence="5" type="ORF">K490DRAFT_65228</name>
</gene>
<keyword evidence="6" id="KW-1185">Reference proteome</keyword>
<dbReference type="GO" id="GO:0008270">
    <property type="term" value="F:zinc ion binding"/>
    <property type="evidence" value="ECO:0007669"/>
    <property type="project" value="UniProtKB-KW"/>
</dbReference>
<dbReference type="Pfam" id="PF25540">
    <property type="entry name" value="DUF7923"/>
    <property type="match status" value="1"/>
</dbReference>
<dbReference type="InterPro" id="IPR057654">
    <property type="entry name" value="Znf-CCCH_tandem"/>
</dbReference>
<accession>A0A9P4HWA8</accession>
<feature type="region of interest" description="Disordered" evidence="3">
    <location>
        <begin position="295"/>
        <end position="398"/>
    </location>
</feature>
<evidence type="ECO:0000256" key="1">
    <source>
        <dbReference type="PROSITE-ProRule" id="PRU00723"/>
    </source>
</evidence>
<sequence length="601" mass="66644">MADTPVSQRAQSGEPSLQDLVAMFRAQHENVQRTQQENFGDLLSQYEYVGGLLMRQDRVNGAYRERIEALEAEVQNLKVQEQRMSPLSKVARHLLQETQERYELIQKQGFVAVLIDGDGLCIGPEHRHFQTELLRKGTFGGEKAAKILQSGFLQKVRVDRPEIDDESKIRIAIYGNLRDLGDICWREGIVSDPGIVKDFARGFSSPRIHCDFIDVGPGCTAAKVIELFKSYRGNSLCRQMYYGTSGDRGWSHLFRHITPTDDLSLINLIEGPKLENGDFPLKIVKWEDLLRTTKTDSPADKRSLDPFAAPFRPIGTQERPFAKPSGDDPRVTDSMSASVSGSPSEFYKLTKGDNAATPSPIGAERGTNETKSQSGTPTQQSFPSLPPLGSGSFFDPRKTIGVGTEKEKKKLVLTTLRRPVSSEHVASPTQEEGSGSGVPSWAGAAKRGLQAPLLEPFPKAPITPPPAAIKNTIPRNRHGQRIDPALPNFNKEEIDRVKKIKMCNVHFLRGPCSYGPACKRNHEYKASKSELESLRHVARMACCVHGTACDDPLCIFGHRCPFPVLPNANKTGKNCMFGESCKFPADMHSMDLNQVYTTVVR</sequence>
<keyword evidence="2" id="KW-0175">Coiled coil</keyword>
<dbReference type="OrthoDB" id="3512845at2759"/>
<evidence type="ECO:0000313" key="6">
    <source>
        <dbReference type="Proteomes" id="UP000799776"/>
    </source>
</evidence>
<feature type="compositionally biased region" description="Polar residues" evidence="3">
    <location>
        <begin position="369"/>
        <end position="380"/>
    </location>
</feature>
<keyword evidence="1" id="KW-0479">Metal-binding</keyword>
<reference evidence="5" key="1">
    <citation type="journal article" date="2020" name="Stud. Mycol.">
        <title>101 Dothideomycetes genomes: a test case for predicting lifestyles and emergence of pathogens.</title>
        <authorList>
            <person name="Haridas S."/>
            <person name="Albert R."/>
            <person name="Binder M."/>
            <person name="Bloem J."/>
            <person name="Labutti K."/>
            <person name="Salamov A."/>
            <person name="Andreopoulos B."/>
            <person name="Baker S."/>
            <person name="Barry K."/>
            <person name="Bills G."/>
            <person name="Bluhm B."/>
            <person name="Cannon C."/>
            <person name="Castanera R."/>
            <person name="Culley D."/>
            <person name="Daum C."/>
            <person name="Ezra D."/>
            <person name="Gonzalez J."/>
            <person name="Henrissat B."/>
            <person name="Kuo A."/>
            <person name="Liang C."/>
            <person name="Lipzen A."/>
            <person name="Lutzoni F."/>
            <person name="Magnuson J."/>
            <person name="Mondo S."/>
            <person name="Nolan M."/>
            <person name="Ohm R."/>
            <person name="Pangilinan J."/>
            <person name="Park H.-J."/>
            <person name="Ramirez L."/>
            <person name="Alfaro M."/>
            <person name="Sun H."/>
            <person name="Tritt A."/>
            <person name="Yoshinaga Y."/>
            <person name="Zwiers L.-H."/>
            <person name="Turgeon B."/>
            <person name="Goodwin S."/>
            <person name="Spatafora J."/>
            <person name="Crous P."/>
            <person name="Grigoriev I."/>
        </authorList>
    </citation>
    <scope>NUCLEOTIDE SEQUENCE</scope>
    <source>
        <strain evidence="5">CBS 121410</strain>
    </source>
</reference>
<dbReference type="Proteomes" id="UP000799776">
    <property type="component" value="Unassembled WGS sequence"/>
</dbReference>
<dbReference type="PANTHER" id="PTHR37543:SF1">
    <property type="entry name" value="CCCH ZINC FINGER DNA BINDING PROTEIN (AFU_ORTHOLOGUE AFUA_5G12760)"/>
    <property type="match status" value="1"/>
</dbReference>
<protein>
    <recommendedName>
        <fullName evidence="4">C3H1-type domain-containing protein</fullName>
    </recommendedName>
</protein>
<dbReference type="PANTHER" id="PTHR37543">
    <property type="entry name" value="CCCH ZINC FINGER DNA BINDING PROTEIN (AFU_ORTHOLOGUE AFUA_5G12760)"/>
    <property type="match status" value="1"/>
</dbReference>
<feature type="domain" description="C3H1-type" evidence="4">
    <location>
        <begin position="498"/>
        <end position="525"/>
    </location>
</feature>
<evidence type="ECO:0000313" key="5">
    <source>
        <dbReference type="EMBL" id="KAF2087948.1"/>
    </source>
</evidence>
<feature type="compositionally biased region" description="Low complexity" evidence="3">
    <location>
        <begin position="381"/>
        <end position="394"/>
    </location>
</feature>
<keyword evidence="1" id="KW-0862">Zinc</keyword>
<dbReference type="InterPro" id="IPR057683">
    <property type="entry name" value="DUF7923"/>
</dbReference>
<evidence type="ECO:0000256" key="3">
    <source>
        <dbReference type="SAM" id="MobiDB-lite"/>
    </source>
</evidence>
<dbReference type="AlphaFoldDB" id="A0A9P4HWA8"/>
<dbReference type="PROSITE" id="PS50103">
    <property type="entry name" value="ZF_C3H1"/>
    <property type="match status" value="1"/>
</dbReference>
<feature type="coiled-coil region" evidence="2">
    <location>
        <begin position="53"/>
        <end position="80"/>
    </location>
</feature>
<dbReference type="Pfam" id="PF25543">
    <property type="entry name" value="zf-CCCH_tandem"/>
    <property type="match status" value="1"/>
</dbReference>
<feature type="zinc finger region" description="C3H1-type" evidence="1">
    <location>
        <begin position="498"/>
        <end position="525"/>
    </location>
</feature>
<comment type="caution">
    <text evidence="5">The sequence shown here is derived from an EMBL/GenBank/DDBJ whole genome shotgun (WGS) entry which is preliminary data.</text>
</comment>
<dbReference type="InterPro" id="IPR000571">
    <property type="entry name" value="Znf_CCCH"/>
</dbReference>
<feature type="compositionally biased region" description="Basic and acidic residues" evidence="3">
    <location>
        <begin position="295"/>
        <end position="304"/>
    </location>
</feature>
<feature type="region of interest" description="Disordered" evidence="3">
    <location>
        <begin position="420"/>
        <end position="441"/>
    </location>
</feature>
<keyword evidence="1" id="KW-0863">Zinc-finger</keyword>
<feature type="compositionally biased region" description="Polar residues" evidence="3">
    <location>
        <begin position="333"/>
        <end position="343"/>
    </location>
</feature>
<organism evidence="5 6">
    <name type="scientific">Saccharata proteae CBS 121410</name>
    <dbReference type="NCBI Taxonomy" id="1314787"/>
    <lineage>
        <taxon>Eukaryota</taxon>
        <taxon>Fungi</taxon>
        <taxon>Dikarya</taxon>
        <taxon>Ascomycota</taxon>
        <taxon>Pezizomycotina</taxon>
        <taxon>Dothideomycetes</taxon>
        <taxon>Dothideomycetes incertae sedis</taxon>
        <taxon>Botryosphaeriales</taxon>
        <taxon>Saccharataceae</taxon>
        <taxon>Saccharata</taxon>
    </lineage>
</organism>
<evidence type="ECO:0000256" key="2">
    <source>
        <dbReference type="SAM" id="Coils"/>
    </source>
</evidence>
<proteinExistence type="predicted"/>